<protein>
    <recommendedName>
        <fullName evidence="6">Portal protein</fullName>
    </recommendedName>
</protein>
<evidence type="ECO:0000313" key="5">
    <source>
        <dbReference type="Proteomes" id="UP000204227"/>
    </source>
</evidence>
<dbReference type="RefSeq" id="YP_009287679.1">
    <property type="nucleotide sequence ID" value="NC_031076.1"/>
</dbReference>
<keyword evidence="5" id="KW-1185">Reference proteome</keyword>
<dbReference type="InterPro" id="IPR006427">
    <property type="entry name" value="Portal_HK97"/>
</dbReference>
<proteinExistence type="predicted"/>
<dbReference type="Pfam" id="PF04860">
    <property type="entry name" value="Phage_portal"/>
    <property type="match status" value="1"/>
</dbReference>
<keyword evidence="3" id="KW-0231">Viral genome packaging</keyword>
<dbReference type="Proteomes" id="UP000204227">
    <property type="component" value="Segment"/>
</dbReference>
<dbReference type="GeneID" id="29066251"/>
<dbReference type="NCBIfam" id="TIGR01537">
    <property type="entry name" value="portal_HK97"/>
    <property type="match status" value="1"/>
</dbReference>
<dbReference type="EMBL" id="KU984979">
    <property type="protein sequence ID" value="ANH49870.1"/>
    <property type="molecule type" value="Genomic_DNA"/>
</dbReference>
<organism evidence="4 5">
    <name type="scientific">Propionibacterium phage PFR1</name>
    <dbReference type="NCBI Taxonomy" id="1838137"/>
    <lineage>
        <taxon>Viruses</taxon>
        <taxon>Duplodnaviria</taxon>
        <taxon>Heunggongvirae</taxon>
        <taxon>Uroviricota</taxon>
        <taxon>Caudoviricetes</taxon>
        <taxon>Pulverervirus</taxon>
        <taxon>Pulverervirus PFR1</taxon>
    </lineage>
</organism>
<dbReference type="KEGG" id="vg:29066251"/>
<gene>
    <name evidence="4" type="ORF">PFR1_3</name>
</gene>
<dbReference type="InterPro" id="IPR006944">
    <property type="entry name" value="Phage/GTA_portal"/>
</dbReference>
<keyword evidence="1" id="KW-1188">Viral release from host cell</keyword>
<keyword evidence="2" id="KW-1162">Viral penetration into host cytoplasm</keyword>
<evidence type="ECO:0008006" key="6">
    <source>
        <dbReference type="Google" id="ProtNLM"/>
    </source>
</evidence>
<accession>A0A173G9B4</accession>
<keyword evidence="1" id="KW-0118">Viral capsid assembly</keyword>
<evidence type="ECO:0000256" key="1">
    <source>
        <dbReference type="ARBA" id="ARBA00022950"/>
    </source>
</evidence>
<sequence length="718" mass="75891">MALSDIAAGVASALSTGANRLRNAVFAPQALAEPVPQLIDGYFYAADSIKLIDRHVSYSALYRAQPSVSAVINKRAELLATLPVRVWDTAPASGNIEETDGPLIDLLRDPTDGMMPAWSFWRWLSATKDIYGEAFALKRRDANGTVVRIDPVTPVRVAIERDDQGHVNYIFTLAPGTGDGILTAPEADVIAWLNFNPGNIMRGMSQLEPLRATLAAEDAARRANGSFWKNGARPGTVIKHPGELSQKAADKIRAQYDAGHGGADLTGSTAVLDEGMTVEQIQLTQEEAQYVESRKLNLNEVCMVFDMPPAAIHALLEKASFTSSVEQLRSLGRDTMPPIVESLASALQTQLVSEFYSDSAHVIRFGLDEMLRGDFESLAQTLPGLVTSGTITPNQAATFLGLPLHDDPMADRLFANQATQPLGTPVAAAMHGGGDGAGWGDDLPKEGERVRSDAATHDEDAGTRAVKPASIRTRAVAGLSGQITMKADRAAMRATAVKAMRAAVAAGFGRQAGAIRGAAKTWGSVDDDFDAADLAAGLYSAADWGEDLAGELRKPTASIVDAFGRRIAGAGFDVDKAKEWIAASVKAAADSMNSATADGLAAALSSLLDGDKPDDMTAAMLDAVNAFTDEMTGARVDQAAETRATFVSQFGEVEGATQKGLATKTWVAGPNPRSSHAQLDGETVDVGDTFSNGMRWPCDISAGDYDEVAGCNCTLSFD</sequence>
<name>A0A173G9B4_9CAUD</name>
<keyword evidence="2" id="KW-1160">Virus entry into host cell</keyword>
<evidence type="ECO:0000313" key="4">
    <source>
        <dbReference type="EMBL" id="ANH49870.1"/>
    </source>
</evidence>
<evidence type="ECO:0000256" key="2">
    <source>
        <dbReference type="ARBA" id="ARBA00023009"/>
    </source>
</evidence>
<reference evidence="4 5" key="1">
    <citation type="submission" date="2016-05" db="EMBL/GenBank/DDBJ databases">
        <title>Dynamic interactions between prophages, induce lysis in Propionibacterium acnes.</title>
        <authorList>
            <person name="Brown T.L."/>
            <person name="Tucci J."/>
            <person name="Dyson Z.A."/>
            <person name="Petrovski S."/>
        </authorList>
    </citation>
    <scope>NUCLEOTIDE SEQUENCE [LARGE SCALE GENOMIC DNA]</scope>
</reference>
<keyword evidence="2" id="KW-1171">Viral genome ejection through host cell envelope</keyword>
<evidence type="ECO:0000256" key="3">
    <source>
        <dbReference type="ARBA" id="ARBA00023219"/>
    </source>
</evidence>